<keyword evidence="1" id="KW-0808">Transferase</keyword>
<keyword evidence="4" id="KW-0472">Membrane</keyword>
<dbReference type="Pfam" id="PF07730">
    <property type="entry name" value="HisKA_3"/>
    <property type="match status" value="1"/>
</dbReference>
<dbReference type="RefSeq" id="WP_203897821.1">
    <property type="nucleotide sequence ID" value="NZ_BOPF01000003.1"/>
</dbReference>
<dbReference type="EMBL" id="BOPF01000003">
    <property type="protein sequence ID" value="GIJ44258.1"/>
    <property type="molecule type" value="Genomic_DNA"/>
</dbReference>
<dbReference type="SUPFAM" id="SSF55874">
    <property type="entry name" value="ATPase domain of HSP90 chaperone/DNA topoisomerase II/histidine kinase"/>
    <property type="match status" value="1"/>
</dbReference>
<keyword evidence="7" id="KW-1185">Reference proteome</keyword>
<dbReference type="InterPro" id="IPR050482">
    <property type="entry name" value="Sensor_HK_TwoCompSys"/>
</dbReference>
<feature type="transmembrane region" description="Helical" evidence="4">
    <location>
        <begin position="40"/>
        <end position="60"/>
    </location>
</feature>
<proteinExistence type="predicted"/>
<accession>A0A8J3YHX5</accession>
<dbReference type="PANTHER" id="PTHR24421">
    <property type="entry name" value="NITRATE/NITRITE SENSOR PROTEIN NARX-RELATED"/>
    <property type="match status" value="1"/>
</dbReference>
<reference evidence="6" key="1">
    <citation type="submission" date="2021-01" db="EMBL/GenBank/DDBJ databases">
        <title>Whole genome shotgun sequence of Virgisporangium aliadipatigenens NBRC 105644.</title>
        <authorList>
            <person name="Komaki H."/>
            <person name="Tamura T."/>
        </authorList>
    </citation>
    <scope>NUCLEOTIDE SEQUENCE</scope>
    <source>
        <strain evidence="6">NBRC 105644</strain>
    </source>
</reference>
<dbReference type="GO" id="GO:0016020">
    <property type="term" value="C:membrane"/>
    <property type="evidence" value="ECO:0007669"/>
    <property type="project" value="InterPro"/>
</dbReference>
<dbReference type="GO" id="GO:0000155">
    <property type="term" value="F:phosphorelay sensor kinase activity"/>
    <property type="evidence" value="ECO:0007669"/>
    <property type="project" value="InterPro"/>
</dbReference>
<dbReference type="AlphaFoldDB" id="A0A8J3YHX5"/>
<keyword evidence="2 6" id="KW-0418">Kinase</keyword>
<evidence type="ECO:0000313" key="6">
    <source>
        <dbReference type="EMBL" id="GIJ44258.1"/>
    </source>
</evidence>
<dbReference type="Gene3D" id="1.20.5.1930">
    <property type="match status" value="1"/>
</dbReference>
<keyword evidence="4" id="KW-1133">Transmembrane helix</keyword>
<dbReference type="PANTHER" id="PTHR24421:SF63">
    <property type="entry name" value="SENSOR HISTIDINE KINASE DESK"/>
    <property type="match status" value="1"/>
</dbReference>
<feature type="transmembrane region" description="Helical" evidence="4">
    <location>
        <begin position="148"/>
        <end position="173"/>
    </location>
</feature>
<evidence type="ECO:0000313" key="7">
    <source>
        <dbReference type="Proteomes" id="UP000619260"/>
    </source>
</evidence>
<feature type="transmembrane region" description="Helical" evidence="4">
    <location>
        <begin position="72"/>
        <end position="92"/>
    </location>
</feature>
<organism evidence="6 7">
    <name type="scientific">Virgisporangium aliadipatigenens</name>
    <dbReference type="NCBI Taxonomy" id="741659"/>
    <lineage>
        <taxon>Bacteria</taxon>
        <taxon>Bacillati</taxon>
        <taxon>Actinomycetota</taxon>
        <taxon>Actinomycetes</taxon>
        <taxon>Micromonosporales</taxon>
        <taxon>Micromonosporaceae</taxon>
        <taxon>Virgisporangium</taxon>
    </lineage>
</organism>
<feature type="transmembrane region" description="Helical" evidence="4">
    <location>
        <begin position="98"/>
        <end position="117"/>
    </location>
</feature>
<feature type="transmembrane region" description="Helical" evidence="4">
    <location>
        <begin position="122"/>
        <end position="142"/>
    </location>
</feature>
<keyword evidence="4" id="KW-0812">Transmembrane</keyword>
<dbReference type="GO" id="GO:0046983">
    <property type="term" value="F:protein dimerization activity"/>
    <property type="evidence" value="ECO:0007669"/>
    <property type="project" value="InterPro"/>
</dbReference>
<dbReference type="InterPro" id="IPR011712">
    <property type="entry name" value="Sig_transdc_His_kin_sub3_dim/P"/>
</dbReference>
<evidence type="ECO:0000256" key="3">
    <source>
        <dbReference type="ARBA" id="ARBA00023012"/>
    </source>
</evidence>
<sequence length="383" mass="40705">MGATARFDLYTRVSMYFVGLWEPMLVLSATESDPHASKPVLVTASALHAVVCGFLIRDGLRHHLADRPLSTRWLTAGAVSTAALAVAGVVLAPDGNSAVFVGVSVIGAFVTALSVCLPLRTVVASGALLSVGTGAVVLLLGARPDEAMAAALLVVLLLSLTVVTFRVSLWMLVTVRRLDATKRTEARLAVAEERLRFARDLHDVVGRDLSVIAIKSELAAELTRRGHDGALAEVQEIRRLAERSLTEMREVVRGYRETDLRSELAGARAVLSAAGVECEIEGDDGTGLPEPVQAALGWVVREGSTNVLRHSEAKTCTVRLERAAARVTLTMENDGVSTVDGANGSGLAGLAERLMTLGGTVHTERPAPERFRLTARLPLGRSK</sequence>
<feature type="domain" description="Signal transduction histidine kinase subgroup 3 dimerisation and phosphoacceptor" evidence="5">
    <location>
        <begin position="193"/>
        <end position="260"/>
    </location>
</feature>
<gene>
    <name evidence="6" type="ORF">Val02_11440</name>
</gene>
<evidence type="ECO:0000259" key="5">
    <source>
        <dbReference type="Pfam" id="PF07730"/>
    </source>
</evidence>
<evidence type="ECO:0000256" key="4">
    <source>
        <dbReference type="SAM" id="Phobius"/>
    </source>
</evidence>
<evidence type="ECO:0000256" key="1">
    <source>
        <dbReference type="ARBA" id="ARBA00022679"/>
    </source>
</evidence>
<dbReference type="Proteomes" id="UP000619260">
    <property type="component" value="Unassembled WGS sequence"/>
</dbReference>
<name>A0A8J3YHX5_9ACTN</name>
<dbReference type="CDD" id="cd16917">
    <property type="entry name" value="HATPase_UhpB-NarQ-NarX-like"/>
    <property type="match status" value="1"/>
</dbReference>
<protein>
    <submittedName>
        <fullName evidence="6">Histidine kinase</fullName>
    </submittedName>
</protein>
<dbReference type="InterPro" id="IPR036890">
    <property type="entry name" value="HATPase_C_sf"/>
</dbReference>
<dbReference type="Gene3D" id="3.30.565.10">
    <property type="entry name" value="Histidine kinase-like ATPase, C-terminal domain"/>
    <property type="match status" value="1"/>
</dbReference>
<comment type="caution">
    <text evidence="6">The sequence shown here is derived from an EMBL/GenBank/DDBJ whole genome shotgun (WGS) entry which is preliminary data.</text>
</comment>
<evidence type="ECO:0000256" key="2">
    <source>
        <dbReference type="ARBA" id="ARBA00022777"/>
    </source>
</evidence>
<keyword evidence="3" id="KW-0902">Two-component regulatory system</keyword>